<accession>A0ACC1D7J5</accession>
<sequence>MTIEPCLYGKDGRKKVYRRRGERYIECCIEERVPFGAGSCMVWGGISMNGRTELVFIEMVRLNVNSRGLTAHRYSSEILQAHVVSYMGFIGENFTVMQDDARPHTAVKGRQYYEAVGIRTMNWPSHSPERNPIVHI</sequence>
<evidence type="ECO:0000313" key="1">
    <source>
        <dbReference type="EMBL" id="KAJ0179929.1"/>
    </source>
</evidence>
<name>A0ACC1D7J5_9NEOP</name>
<dbReference type="Proteomes" id="UP000824533">
    <property type="component" value="Linkage Group LG07"/>
</dbReference>
<evidence type="ECO:0000313" key="2">
    <source>
        <dbReference type="Proteomes" id="UP000824533"/>
    </source>
</evidence>
<proteinExistence type="predicted"/>
<comment type="caution">
    <text evidence="1">The sequence shown here is derived from an EMBL/GenBank/DDBJ whole genome shotgun (WGS) entry which is preliminary data.</text>
</comment>
<dbReference type="EMBL" id="CM034393">
    <property type="protein sequence ID" value="KAJ0179929.1"/>
    <property type="molecule type" value="Genomic_DNA"/>
</dbReference>
<reference evidence="1 2" key="1">
    <citation type="journal article" date="2021" name="Front. Genet.">
        <title>Chromosome-Level Genome Assembly Reveals Significant Gene Expansion in the Toll and IMD Signaling Pathways of Dendrolimus kikuchii.</title>
        <authorList>
            <person name="Zhou J."/>
            <person name="Wu P."/>
            <person name="Xiong Z."/>
            <person name="Liu N."/>
            <person name="Zhao N."/>
            <person name="Ji M."/>
            <person name="Qiu Y."/>
            <person name="Yang B."/>
        </authorList>
    </citation>
    <scope>NUCLEOTIDE SEQUENCE [LARGE SCALE GENOMIC DNA]</scope>
    <source>
        <strain evidence="1">Ann1</strain>
    </source>
</reference>
<protein>
    <submittedName>
        <fullName evidence="1">Uncharacterized protein</fullName>
    </submittedName>
</protein>
<organism evidence="1 2">
    <name type="scientific">Dendrolimus kikuchii</name>
    <dbReference type="NCBI Taxonomy" id="765133"/>
    <lineage>
        <taxon>Eukaryota</taxon>
        <taxon>Metazoa</taxon>
        <taxon>Ecdysozoa</taxon>
        <taxon>Arthropoda</taxon>
        <taxon>Hexapoda</taxon>
        <taxon>Insecta</taxon>
        <taxon>Pterygota</taxon>
        <taxon>Neoptera</taxon>
        <taxon>Endopterygota</taxon>
        <taxon>Lepidoptera</taxon>
        <taxon>Glossata</taxon>
        <taxon>Ditrysia</taxon>
        <taxon>Bombycoidea</taxon>
        <taxon>Lasiocampidae</taxon>
        <taxon>Dendrolimus</taxon>
    </lineage>
</organism>
<gene>
    <name evidence="1" type="ORF">K1T71_004520</name>
</gene>
<keyword evidence="2" id="KW-1185">Reference proteome</keyword>